<dbReference type="PANTHER" id="PTHR33495">
    <property type="entry name" value="ANTI-SIGMA FACTOR ANTAGONIST TM_1081-RELATED-RELATED"/>
    <property type="match status" value="1"/>
</dbReference>
<sequence length="134" mass="14571">MFSVDVRQDGQRSVFALRGELDYDSMEQLHEAGEKELAKGREAGPVVIDCAALSFCDSSGISALLRFHQQMSLQSRALRLASVPTKVSRLFELTGLDQVFSVHADVADALTAGRREDVAPDAQSPARSSEGHRP</sequence>
<proteinExistence type="inferred from homology"/>
<dbReference type="Pfam" id="PF01740">
    <property type="entry name" value="STAS"/>
    <property type="match status" value="1"/>
</dbReference>
<evidence type="ECO:0000259" key="4">
    <source>
        <dbReference type="PROSITE" id="PS50801"/>
    </source>
</evidence>
<evidence type="ECO:0000256" key="1">
    <source>
        <dbReference type="ARBA" id="ARBA00009013"/>
    </source>
</evidence>
<keyword evidence="6" id="KW-1185">Reference proteome</keyword>
<dbReference type="CDD" id="cd07043">
    <property type="entry name" value="STAS_anti-anti-sigma_factors"/>
    <property type="match status" value="1"/>
</dbReference>
<dbReference type="NCBIfam" id="TIGR00377">
    <property type="entry name" value="ant_ant_sig"/>
    <property type="match status" value="1"/>
</dbReference>
<comment type="similarity">
    <text evidence="1 2">Belongs to the anti-sigma-factor antagonist family.</text>
</comment>
<dbReference type="Proteomes" id="UP001490330">
    <property type="component" value="Unassembled WGS sequence"/>
</dbReference>
<dbReference type="PROSITE" id="PS50801">
    <property type="entry name" value="STAS"/>
    <property type="match status" value="1"/>
</dbReference>
<evidence type="ECO:0000256" key="2">
    <source>
        <dbReference type="RuleBase" id="RU003749"/>
    </source>
</evidence>
<feature type="domain" description="STAS" evidence="4">
    <location>
        <begin position="2"/>
        <end position="113"/>
    </location>
</feature>
<evidence type="ECO:0000313" key="6">
    <source>
        <dbReference type="Proteomes" id="UP001490330"/>
    </source>
</evidence>
<dbReference type="InterPro" id="IPR003658">
    <property type="entry name" value="Anti-sigma_ant"/>
</dbReference>
<dbReference type="EMBL" id="JBEPCV010000021">
    <property type="protein sequence ID" value="MER6906287.1"/>
    <property type="molecule type" value="Genomic_DNA"/>
</dbReference>
<name>A0ABV1VIH2_9ACTN</name>
<dbReference type="PANTHER" id="PTHR33495:SF2">
    <property type="entry name" value="ANTI-SIGMA FACTOR ANTAGONIST TM_1081-RELATED"/>
    <property type="match status" value="1"/>
</dbReference>
<protein>
    <recommendedName>
        <fullName evidence="2">Anti-sigma factor antagonist</fullName>
    </recommendedName>
</protein>
<organism evidence="5 6">
    <name type="scientific">Streptomyces flaveolus</name>
    <dbReference type="NCBI Taxonomy" id="67297"/>
    <lineage>
        <taxon>Bacteria</taxon>
        <taxon>Bacillati</taxon>
        <taxon>Actinomycetota</taxon>
        <taxon>Actinomycetes</taxon>
        <taxon>Kitasatosporales</taxon>
        <taxon>Streptomycetaceae</taxon>
        <taxon>Streptomyces</taxon>
    </lineage>
</organism>
<accession>A0ABV1VIH2</accession>
<dbReference type="SUPFAM" id="SSF52091">
    <property type="entry name" value="SpoIIaa-like"/>
    <property type="match status" value="1"/>
</dbReference>
<comment type="caution">
    <text evidence="5">The sequence shown here is derived from an EMBL/GenBank/DDBJ whole genome shotgun (WGS) entry which is preliminary data.</text>
</comment>
<evidence type="ECO:0000313" key="5">
    <source>
        <dbReference type="EMBL" id="MER6906287.1"/>
    </source>
</evidence>
<dbReference type="RefSeq" id="WP_350720194.1">
    <property type="nucleotide sequence ID" value="NZ_JBEPCO010000018.1"/>
</dbReference>
<evidence type="ECO:0000256" key="3">
    <source>
        <dbReference type="SAM" id="MobiDB-lite"/>
    </source>
</evidence>
<dbReference type="InterPro" id="IPR036513">
    <property type="entry name" value="STAS_dom_sf"/>
</dbReference>
<dbReference type="Gene3D" id="3.30.750.24">
    <property type="entry name" value="STAS domain"/>
    <property type="match status" value="1"/>
</dbReference>
<feature type="region of interest" description="Disordered" evidence="3">
    <location>
        <begin position="112"/>
        <end position="134"/>
    </location>
</feature>
<dbReference type="InterPro" id="IPR002645">
    <property type="entry name" value="STAS_dom"/>
</dbReference>
<gene>
    <name evidence="5" type="ORF">ABT322_21485</name>
</gene>
<reference evidence="5 6" key="1">
    <citation type="submission" date="2024-06" db="EMBL/GenBank/DDBJ databases">
        <title>The Natural Products Discovery Center: Release of the First 8490 Sequenced Strains for Exploring Actinobacteria Biosynthetic Diversity.</title>
        <authorList>
            <person name="Kalkreuter E."/>
            <person name="Kautsar S.A."/>
            <person name="Yang D."/>
            <person name="Bader C.D."/>
            <person name="Teijaro C.N."/>
            <person name="Fluegel L."/>
            <person name="Davis C.M."/>
            <person name="Simpson J.R."/>
            <person name="Lauterbach L."/>
            <person name="Steele A.D."/>
            <person name="Gui C."/>
            <person name="Meng S."/>
            <person name="Li G."/>
            <person name="Viehrig K."/>
            <person name="Ye F."/>
            <person name="Su P."/>
            <person name="Kiefer A.F."/>
            <person name="Nichols A."/>
            <person name="Cepeda A.J."/>
            <person name="Yan W."/>
            <person name="Fan B."/>
            <person name="Jiang Y."/>
            <person name="Adhikari A."/>
            <person name="Zheng C.-J."/>
            <person name="Schuster L."/>
            <person name="Cowan T.M."/>
            <person name="Smanski M.J."/>
            <person name="Chevrette M.G."/>
            <person name="De Carvalho L.P.S."/>
            <person name="Shen B."/>
        </authorList>
    </citation>
    <scope>NUCLEOTIDE SEQUENCE [LARGE SCALE GENOMIC DNA]</scope>
    <source>
        <strain evidence="5 6">NPDC000632</strain>
    </source>
</reference>